<evidence type="ECO:0000313" key="6">
    <source>
        <dbReference type="EMBL" id="KJV05972.1"/>
    </source>
</evidence>
<keyword evidence="5" id="KW-0378">Hydrolase</keyword>
<dbReference type="Proteomes" id="UP000033684">
    <property type="component" value="Unassembled WGS sequence"/>
</dbReference>
<evidence type="ECO:0000256" key="2">
    <source>
        <dbReference type="ARBA" id="ARBA00022649"/>
    </source>
</evidence>
<evidence type="ECO:0008006" key="8">
    <source>
        <dbReference type="Google" id="ProtNLM"/>
    </source>
</evidence>
<keyword evidence="2" id="KW-1277">Toxin-antitoxin system</keyword>
<dbReference type="GO" id="GO:0000166">
    <property type="term" value="F:nucleotide binding"/>
    <property type="evidence" value="ECO:0007669"/>
    <property type="project" value="UniProtKB-KW"/>
</dbReference>
<keyword evidence="4" id="KW-0547">Nucleotide-binding</keyword>
<dbReference type="InterPro" id="IPR008201">
    <property type="entry name" value="HepT-like"/>
</dbReference>
<dbReference type="InterPro" id="IPR051813">
    <property type="entry name" value="HepT_RNase_toxin"/>
</dbReference>
<sequence>MRELEIVGEAARHVPPDVEALYPQIPWRLMRDMRNVIAHEYFGVDWQIVWETAVNDLPVLVPVLQQILLAKRL</sequence>
<protein>
    <recommendedName>
        <fullName evidence="8">DUF86 domain-containing protein</fullName>
    </recommendedName>
</protein>
<evidence type="ECO:0000313" key="7">
    <source>
        <dbReference type="Proteomes" id="UP000033684"/>
    </source>
</evidence>
<accession>A0A0F3IGZ2</accession>
<dbReference type="GO" id="GO:0016787">
    <property type="term" value="F:hydrolase activity"/>
    <property type="evidence" value="ECO:0007669"/>
    <property type="project" value="UniProtKB-KW"/>
</dbReference>
<keyword evidence="3" id="KW-0540">Nuclease</keyword>
<dbReference type="AlphaFoldDB" id="A0A0F3IGZ2"/>
<reference evidence="6 7" key="2">
    <citation type="journal article" date="2016" name="Microb. Ecol.">
        <title>Genome Characteristics of a Novel Type I Methanotroph (Sn10-6) Isolated from a Flooded Indian Rice Field.</title>
        <authorList>
            <person name="Rahalkar M.C."/>
            <person name="Pandit P.S."/>
            <person name="Dhakephalkar P.K."/>
            <person name="Pore S."/>
            <person name="Arora P."/>
            <person name="Kapse N."/>
        </authorList>
    </citation>
    <scope>NUCLEOTIDE SEQUENCE [LARGE SCALE GENOMIC DNA]</scope>
    <source>
        <strain evidence="6 7">Sn10-6</strain>
    </source>
</reference>
<name>A0A0F3IGZ2_9GAMM</name>
<organism evidence="6 7">
    <name type="scientific">Methylocucumis oryzae</name>
    <dbReference type="NCBI Taxonomy" id="1632867"/>
    <lineage>
        <taxon>Bacteria</taxon>
        <taxon>Pseudomonadati</taxon>
        <taxon>Pseudomonadota</taxon>
        <taxon>Gammaproteobacteria</taxon>
        <taxon>Methylococcales</taxon>
        <taxon>Methylococcaceae</taxon>
        <taxon>Methylocucumis</taxon>
    </lineage>
</organism>
<comment type="caution">
    <text evidence="6">The sequence shown here is derived from an EMBL/GenBank/DDBJ whole genome shotgun (WGS) entry which is preliminary data.</text>
</comment>
<keyword evidence="7" id="KW-1185">Reference proteome</keyword>
<dbReference type="EMBL" id="LAJX01000147">
    <property type="protein sequence ID" value="KJV05972.1"/>
    <property type="molecule type" value="Genomic_DNA"/>
</dbReference>
<dbReference type="PANTHER" id="PTHR34139">
    <property type="entry name" value="UPF0331 PROTEIN MJ0127"/>
    <property type="match status" value="1"/>
</dbReference>
<dbReference type="GO" id="GO:0004540">
    <property type="term" value="F:RNA nuclease activity"/>
    <property type="evidence" value="ECO:0007669"/>
    <property type="project" value="InterPro"/>
</dbReference>
<keyword evidence="1" id="KW-0597">Phosphoprotein</keyword>
<gene>
    <name evidence="6" type="ORF">VZ94_14455</name>
</gene>
<dbReference type="PANTHER" id="PTHR34139:SF1">
    <property type="entry name" value="RNASE MJ1380-RELATED"/>
    <property type="match status" value="1"/>
</dbReference>
<evidence type="ECO:0000256" key="4">
    <source>
        <dbReference type="ARBA" id="ARBA00022741"/>
    </source>
</evidence>
<proteinExistence type="predicted"/>
<reference evidence="7" key="1">
    <citation type="submission" date="2015-03" db="EMBL/GenBank/DDBJ databases">
        <title>Draft genome sequence of a novel methanotroph (Sn10-6) isolated from flooded ricefield rhizosphere in India.</title>
        <authorList>
            <person name="Pandit P.S."/>
            <person name="Pore S.D."/>
            <person name="Arora P."/>
            <person name="Kapse N.G."/>
            <person name="Dhakephalkar P.K."/>
            <person name="Rahalkar M.C."/>
        </authorList>
    </citation>
    <scope>NUCLEOTIDE SEQUENCE [LARGE SCALE GENOMIC DNA]</scope>
    <source>
        <strain evidence="7">Sn10-6</strain>
    </source>
</reference>
<evidence type="ECO:0000256" key="1">
    <source>
        <dbReference type="ARBA" id="ARBA00022553"/>
    </source>
</evidence>
<evidence type="ECO:0000256" key="5">
    <source>
        <dbReference type="ARBA" id="ARBA00022801"/>
    </source>
</evidence>
<evidence type="ECO:0000256" key="3">
    <source>
        <dbReference type="ARBA" id="ARBA00022722"/>
    </source>
</evidence>
<dbReference type="OrthoDB" id="4829434at2"/>
<dbReference type="Pfam" id="PF01934">
    <property type="entry name" value="HepT-like"/>
    <property type="match status" value="1"/>
</dbReference>
<dbReference type="GO" id="GO:0110001">
    <property type="term" value="C:toxin-antitoxin complex"/>
    <property type="evidence" value="ECO:0007669"/>
    <property type="project" value="InterPro"/>
</dbReference>